<feature type="domain" description="Disease resistance protein At4g27190-like leucine-rich repeats" evidence="2">
    <location>
        <begin position="755"/>
        <end position="800"/>
    </location>
</feature>
<dbReference type="InterPro" id="IPR050905">
    <property type="entry name" value="Plant_NBS-LRR"/>
</dbReference>
<evidence type="ECO:0000313" key="3">
    <source>
        <dbReference type="EMBL" id="PNX92426.1"/>
    </source>
</evidence>
<dbReference type="SUPFAM" id="SSF52047">
    <property type="entry name" value="RNI-like"/>
    <property type="match status" value="2"/>
</dbReference>
<feature type="domain" description="Disease resistance protein At4g27190-like leucine-rich repeats" evidence="2">
    <location>
        <begin position="3"/>
        <end position="146"/>
    </location>
</feature>
<organism evidence="3 4">
    <name type="scientific">Trifolium pratense</name>
    <name type="common">Red clover</name>
    <dbReference type="NCBI Taxonomy" id="57577"/>
    <lineage>
        <taxon>Eukaryota</taxon>
        <taxon>Viridiplantae</taxon>
        <taxon>Streptophyta</taxon>
        <taxon>Embryophyta</taxon>
        <taxon>Tracheophyta</taxon>
        <taxon>Spermatophyta</taxon>
        <taxon>Magnoliopsida</taxon>
        <taxon>eudicotyledons</taxon>
        <taxon>Gunneridae</taxon>
        <taxon>Pentapetalae</taxon>
        <taxon>rosids</taxon>
        <taxon>fabids</taxon>
        <taxon>Fabales</taxon>
        <taxon>Fabaceae</taxon>
        <taxon>Papilionoideae</taxon>
        <taxon>50 kb inversion clade</taxon>
        <taxon>NPAAA clade</taxon>
        <taxon>Hologalegina</taxon>
        <taxon>IRL clade</taxon>
        <taxon>Trifolieae</taxon>
        <taxon>Trifolium</taxon>
    </lineage>
</organism>
<dbReference type="PANTHER" id="PTHR33463">
    <property type="entry name" value="NB-ARC DOMAIN-CONTAINING PROTEIN-RELATED"/>
    <property type="match status" value="1"/>
</dbReference>
<feature type="domain" description="Disease resistance protein At4g27190-like leucine-rich repeats" evidence="2">
    <location>
        <begin position="385"/>
        <end position="529"/>
    </location>
</feature>
<dbReference type="InterPro" id="IPR057135">
    <property type="entry name" value="At4g27190-like_LRR"/>
</dbReference>
<dbReference type="PANTHER" id="PTHR33463:SF209">
    <property type="entry name" value="DISEASE RESISTANCE PROTEIN RPS2-LIKE"/>
    <property type="match status" value="1"/>
</dbReference>
<sequence>MDEMSLSEHDDLQKVWYCGHGDMKSWFGSLKTLKLENCESLSFAIPAKILPHLKSLKELEVRNCNKVTAIFEKSDILETPFQLKNLTLEMLSELVNVWDKNCKGNLIFQNLQQVYVRNCENLKTLFPAALARNLKKLEKLKIDSCKNLLEIIEKETDKAEKFVFPCLTWLDLYGLPKLTYFYPGIFTVECPELHKLLVLDCPKLELFHTTHPQGDRQPLFSDLKVIPILEELAVDLEHTLVLKSRLQQLTVTEDLKFLKKVSIFFDMNDNNEPTFSIDILEKAPNLQDLSIEWCDSLKIFLTQNSTISEQWIPGDDILKLPSLTQVDIWQCPKMEKFCQGDINVKSLRGIQASSDSNDELFVHDDLNASVKSAILLQMLSKGMDEISFSKHPELQDAWHKGLSPQNNWFYTLRTLKLDNCDFKQYAISSNILLCLKNLKELEVRNCNKVKVIFDMNDTNNMETSQLNNLTLEGLSELTSVWENNCQGILVFQNLQRVSVSSCKSIQALLPATLARKLTVLEKLEIKSCDKLQVIVAKEEDGTADVTKKFMFPRLRSFYLYYLPELASFYPEMFTVECPRLNNLFVMDCPKLELFHSAHHEDVGKSSNTSINRQPLFSDSKAISILESLLLNQKHISGLRLGQPRESLKHLNRIHLCFHSDENENEKPTFPCEIFDIAPNLQEMMLECCDRLDIFLTPNPIFSEHELIGHLKILELNRVSKLKFIGSRDSSWLNKVCEELQKLIIQICPDLTTLLDSESAVSFSNLKELYITECHALEYLFTSSTTKKLIHLEKITVKKCRSMKTVVAKDEDEEAPQGLPSLAQVHIWRCPKMEVFSHGEIYANSFRGIQVSPNLKSESIFFFKDLNSSTKMLNEIQIRV</sequence>
<dbReference type="ExpressionAtlas" id="A0A2K3MNR4">
    <property type="expression patterns" value="baseline"/>
</dbReference>
<name>A0A2K3MNR4_TRIPR</name>
<reference evidence="3 4" key="1">
    <citation type="journal article" date="2014" name="Am. J. Bot.">
        <title>Genome assembly and annotation for red clover (Trifolium pratense; Fabaceae).</title>
        <authorList>
            <person name="Istvanek J."/>
            <person name="Jaros M."/>
            <person name="Krenek A."/>
            <person name="Repkova J."/>
        </authorList>
    </citation>
    <scope>NUCLEOTIDE SEQUENCE [LARGE SCALE GENOMIC DNA]</scope>
    <source>
        <strain evidence="4">cv. Tatra</strain>
        <tissue evidence="3">Young leaves</tissue>
    </source>
</reference>
<feature type="non-terminal residue" evidence="3">
    <location>
        <position position="879"/>
    </location>
</feature>
<dbReference type="Pfam" id="PF23247">
    <property type="entry name" value="LRR_RPS2"/>
    <property type="match status" value="3"/>
</dbReference>
<accession>A0A2K3MNR4</accession>
<dbReference type="EMBL" id="ASHM01010581">
    <property type="protein sequence ID" value="PNX92426.1"/>
    <property type="molecule type" value="Genomic_DNA"/>
</dbReference>
<dbReference type="STRING" id="57577.A0A2K3MNR4"/>
<evidence type="ECO:0000313" key="4">
    <source>
        <dbReference type="Proteomes" id="UP000236291"/>
    </source>
</evidence>
<gene>
    <name evidence="3" type="ORF">L195_g015562</name>
</gene>
<dbReference type="Gene3D" id="3.80.10.10">
    <property type="entry name" value="Ribonuclease Inhibitor"/>
    <property type="match status" value="3"/>
</dbReference>
<evidence type="ECO:0000259" key="2">
    <source>
        <dbReference type="Pfam" id="PF23247"/>
    </source>
</evidence>
<keyword evidence="1" id="KW-0611">Plant defense</keyword>
<dbReference type="Proteomes" id="UP000236291">
    <property type="component" value="Unassembled WGS sequence"/>
</dbReference>
<comment type="caution">
    <text evidence="3">The sequence shown here is derived from an EMBL/GenBank/DDBJ whole genome shotgun (WGS) entry which is preliminary data.</text>
</comment>
<reference evidence="3 4" key="2">
    <citation type="journal article" date="2017" name="Front. Plant Sci.">
        <title>Gene Classification and Mining of Molecular Markers Useful in Red Clover (Trifolium pratense) Breeding.</title>
        <authorList>
            <person name="Istvanek J."/>
            <person name="Dluhosova J."/>
            <person name="Dluhos P."/>
            <person name="Patkova L."/>
            <person name="Nedelnik J."/>
            <person name="Repkova J."/>
        </authorList>
    </citation>
    <scope>NUCLEOTIDE SEQUENCE [LARGE SCALE GENOMIC DNA]</scope>
    <source>
        <strain evidence="4">cv. Tatra</strain>
        <tissue evidence="3">Young leaves</tissue>
    </source>
</reference>
<dbReference type="InterPro" id="IPR032675">
    <property type="entry name" value="LRR_dom_sf"/>
</dbReference>
<proteinExistence type="predicted"/>
<protein>
    <recommendedName>
        <fullName evidence="2">Disease resistance protein At4g27190-like leucine-rich repeats domain-containing protein</fullName>
    </recommendedName>
</protein>
<evidence type="ECO:0000256" key="1">
    <source>
        <dbReference type="ARBA" id="ARBA00022821"/>
    </source>
</evidence>
<dbReference type="AlphaFoldDB" id="A0A2K3MNR4"/>